<dbReference type="Proteomes" id="UP000189981">
    <property type="component" value="Unassembled WGS sequence"/>
</dbReference>
<keyword evidence="6" id="KW-1185">Reference proteome</keyword>
<dbReference type="GO" id="GO:0006355">
    <property type="term" value="P:regulation of DNA-templated transcription"/>
    <property type="evidence" value="ECO:0007669"/>
    <property type="project" value="InterPro"/>
</dbReference>
<evidence type="ECO:0000256" key="1">
    <source>
        <dbReference type="ARBA" id="ARBA00023015"/>
    </source>
</evidence>
<organism evidence="5 6">
    <name type="scientific">Daejeonella lutea</name>
    <dbReference type="NCBI Taxonomy" id="572036"/>
    <lineage>
        <taxon>Bacteria</taxon>
        <taxon>Pseudomonadati</taxon>
        <taxon>Bacteroidota</taxon>
        <taxon>Sphingobacteriia</taxon>
        <taxon>Sphingobacteriales</taxon>
        <taxon>Sphingobacteriaceae</taxon>
        <taxon>Daejeonella</taxon>
    </lineage>
</organism>
<sequence>MVEQDIQNLIDDHIAKVASFAELLPGVTIIHDLRDWSVAWMSDRGIKELGICLEEIVNLTTEEYHARFFNEQDAKDYAPKVFQLMEKNSFDDMVAFFQQVRFSGKSDWMWHMTAMKILAHDPKGKPLLSITIAFPIDPMHAMTLKASRLLKENNFLRKNLPSYAKLSKREREILKLLALGKSAPESAEELFISIHTVQTHIKNIRKKLDTNSYYDLCEYARAFDLI</sequence>
<evidence type="ECO:0000313" key="6">
    <source>
        <dbReference type="Proteomes" id="UP000189981"/>
    </source>
</evidence>
<dbReference type="PRINTS" id="PR00038">
    <property type="entry name" value="HTHLUXR"/>
</dbReference>
<evidence type="ECO:0000256" key="3">
    <source>
        <dbReference type="ARBA" id="ARBA00023163"/>
    </source>
</evidence>
<dbReference type="Gene3D" id="1.10.10.10">
    <property type="entry name" value="Winged helix-like DNA-binding domain superfamily/Winged helix DNA-binding domain"/>
    <property type="match status" value="1"/>
</dbReference>
<evidence type="ECO:0000313" key="5">
    <source>
        <dbReference type="EMBL" id="SKB76055.1"/>
    </source>
</evidence>
<dbReference type="InterPro" id="IPR000792">
    <property type="entry name" value="Tscrpt_reg_LuxR_C"/>
</dbReference>
<gene>
    <name evidence="5" type="ORF">SAMN05661099_2674</name>
</gene>
<accession>A0A1T5DWP8</accession>
<dbReference type="CDD" id="cd06170">
    <property type="entry name" value="LuxR_C_like"/>
    <property type="match status" value="1"/>
</dbReference>
<dbReference type="InterPro" id="IPR036388">
    <property type="entry name" value="WH-like_DNA-bd_sf"/>
</dbReference>
<dbReference type="STRING" id="572036.SAMN05661099_2674"/>
<dbReference type="InterPro" id="IPR016032">
    <property type="entry name" value="Sig_transdc_resp-reg_C-effctor"/>
</dbReference>
<dbReference type="GO" id="GO:0003677">
    <property type="term" value="F:DNA binding"/>
    <property type="evidence" value="ECO:0007669"/>
    <property type="project" value="UniProtKB-KW"/>
</dbReference>
<dbReference type="RefSeq" id="WP_079703154.1">
    <property type="nucleotide sequence ID" value="NZ_FUYR01000002.1"/>
</dbReference>
<name>A0A1T5DWP8_9SPHI</name>
<reference evidence="6" key="1">
    <citation type="submission" date="2017-02" db="EMBL/GenBank/DDBJ databases">
        <authorList>
            <person name="Varghese N."/>
            <person name="Submissions S."/>
        </authorList>
    </citation>
    <scope>NUCLEOTIDE SEQUENCE [LARGE SCALE GENOMIC DNA]</scope>
    <source>
        <strain evidence="6">DSM 22385</strain>
    </source>
</reference>
<dbReference type="PANTHER" id="PTHR44688">
    <property type="entry name" value="DNA-BINDING TRANSCRIPTIONAL ACTIVATOR DEVR_DOSR"/>
    <property type="match status" value="1"/>
</dbReference>
<dbReference type="SUPFAM" id="SSF46894">
    <property type="entry name" value="C-terminal effector domain of the bipartite response regulators"/>
    <property type="match status" value="1"/>
</dbReference>
<dbReference type="AlphaFoldDB" id="A0A1T5DWP8"/>
<feature type="domain" description="HTH luxR-type" evidence="4">
    <location>
        <begin position="159"/>
        <end position="224"/>
    </location>
</feature>
<dbReference type="OrthoDB" id="965844at2"/>
<proteinExistence type="predicted"/>
<keyword evidence="2" id="KW-0238">DNA-binding</keyword>
<evidence type="ECO:0000259" key="4">
    <source>
        <dbReference type="PROSITE" id="PS50043"/>
    </source>
</evidence>
<keyword evidence="3" id="KW-0804">Transcription</keyword>
<evidence type="ECO:0000256" key="2">
    <source>
        <dbReference type="ARBA" id="ARBA00023125"/>
    </source>
</evidence>
<dbReference type="PROSITE" id="PS50043">
    <property type="entry name" value="HTH_LUXR_2"/>
    <property type="match status" value="1"/>
</dbReference>
<dbReference type="PANTHER" id="PTHR44688:SF16">
    <property type="entry name" value="DNA-BINDING TRANSCRIPTIONAL ACTIVATOR DEVR_DOSR"/>
    <property type="match status" value="1"/>
</dbReference>
<protein>
    <submittedName>
        <fullName evidence="5">Regulatory protein, luxR family</fullName>
    </submittedName>
</protein>
<keyword evidence="1" id="KW-0805">Transcription regulation</keyword>
<dbReference type="SMART" id="SM00421">
    <property type="entry name" value="HTH_LUXR"/>
    <property type="match status" value="1"/>
</dbReference>
<dbReference type="Pfam" id="PF00196">
    <property type="entry name" value="GerE"/>
    <property type="match status" value="1"/>
</dbReference>
<dbReference type="EMBL" id="FUYR01000002">
    <property type="protein sequence ID" value="SKB76055.1"/>
    <property type="molecule type" value="Genomic_DNA"/>
</dbReference>